<keyword evidence="10 12" id="KW-0472">Membrane</keyword>
<dbReference type="InterPro" id="IPR045150">
    <property type="entry name" value="CYB561D1/2"/>
</dbReference>
<dbReference type="GO" id="GO:0140575">
    <property type="term" value="F:transmembrane monodehydroascorbate reductase activity"/>
    <property type="evidence" value="ECO:0007669"/>
    <property type="project" value="InterPro"/>
</dbReference>
<dbReference type="EC" id="7.2.1.3" evidence="11"/>
<feature type="transmembrane region" description="Helical" evidence="12">
    <location>
        <begin position="192"/>
        <end position="213"/>
    </location>
</feature>
<evidence type="ECO:0000256" key="1">
    <source>
        <dbReference type="ARBA" id="ARBA00001970"/>
    </source>
</evidence>
<dbReference type="InterPro" id="IPR006593">
    <property type="entry name" value="Cyt_b561/ferric_Rdtase_TM"/>
</dbReference>
<evidence type="ECO:0000256" key="9">
    <source>
        <dbReference type="ARBA" id="ARBA00023004"/>
    </source>
</evidence>
<dbReference type="PANTHER" id="PTHR15422:SF43">
    <property type="entry name" value="ASCORBATE FERRIREDUCTASE (TRANSMEMBRANE)"/>
    <property type="match status" value="1"/>
</dbReference>
<keyword evidence="8 12" id="KW-1133">Transmembrane helix</keyword>
<dbReference type="VEuPathDB" id="VectorBase:GBRI008348"/>
<dbReference type="PROSITE" id="PS50939">
    <property type="entry name" value="CYTOCHROME_B561"/>
    <property type="match status" value="1"/>
</dbReference>
<keyword evidence="7" id="KW-0249">Electron transport</keyword>
<evidence type="ECO:0000259" key="13">
    <source>
        <dbReference type="PROSITE" id="PS50939"/>
    </source>
</evidence>
<dbReference type="GO" id="GO:0140571">
    <property type="term" value="F:transmembrane ascorbate ferrireductase activity"/>
    <property type="evidence" value="ECO:0007669"/>
    <property type="project" value="UniProtKB-EC"/>
</dbReference>
<dbReference type="PANTHER" id="PTHR15422">
    <property type="entry name" value="OS05G0565100 PROTEIN"/>
    <property type="match status" value="1"/>
</dbReference>
<keyword evidence="6" id="KW-0479">Metal-binding</keyword>
<evidence type="ECO:0000256" key="6">
    <source>
        <dbReference type="ARBA" id="ARBA00022723"/>
    </source>
</evidence>
<keyword evidence="15" id="KW-1185">Reference proteome</keyword>
<sequence>MKTADENNSNMKIIWQQIQSLLNAINHILIGLIGIYATLLAKSLNFQDTALHMFLTVIGIHVLIAEALMSHYPYNPLTNRLSHRNKSRYHGILQMIGGSMALLGALGKIRSTEIHFTTWHGKIGLSAAFMCFCSLCGGILNYFQPKFIHKIYTIAEVKCRHNFFGMITFTLTVATILLGYCTQFFFKHVDQDVIPAFVLATAVMYVITMIAPLRSFRNKLKYRKRLIG</sequence>
<comment type="subcellular location">
    <subcellularLocation>
        <location evidence="2">Membrane</location>
        <topology evidence="2">Multi-pass membrane protein</topology>
    </subcellularLocation>
</comment>
<reference evidence="15" key="1">
    <citation type="submission" date="2014-03" db="EMBL/GenBank/DDBJ databases">
        <authorList>
            <person name="Aksoy S."/>
            <person name="Warren W."/>
            <person name="Wilson R.K."/>
        </authorList>
    </citation>
    <scope>NUCLEOTIDE SEQUENCE [LARGE SCALE GENOMIC DNA]</scope>
    <source>
        <strain evidence="15">IAEA</strain>
    </source>
</reference>
<comment type="cofactor">
    <cofactor evidence="1">
        <name>heme b</name>
        <dbReference type="ChEBI" id="CHEBI:60344"/>
    </cofactor>
</comment>
<dbReference type="EnsemblMetazoa" id="GBRI008348-RA">
    <property type="protein sequence ID" value="GBRI008348-PA"/>
    <property type="gene ID" value="GBRI008348"/>
</dbReference>
<feature type="transmembrane region" description="Helical" evidence="12">
    <location>
        <begin position="21"/>
        <end position="39"/>
    </location>
</feature>
<evidence type="ECO:0000256" key="7">
    <source>
        <dbReference type="ARBA" id="ARBA00022982"/>
    </source>
</evidence>
<evidence type="ECO:0000256" key="10">
    <source>
        <dbReference type="ARBA" id="ARBA00023136"/>
    </source>
</evidence>
<reference evidence="14" key="2">
    <citation type="submission" date="2020-05" db="UniProtKB">
        <authorList>
            <consortium name="EnsemblMetazoa"/>
        </authorList>
    </citation>
    <scope>IDENTIFICATION</scope>
    <source>
        <strain evidence="14">IAEA</strain>
    </source>
</reference>
<evidence type="ECO:0000313" key="15">
    <source>
        <dbReference type="Proteomes" id="UP000091820"/>
    </source>
</evidence>
<keyword evidence="4" id="KW-0349">Heme</keyword>
<evidence type="ECO:0000256" key="12">
    <source>
        <dbReference type="SAM" id="Phobius"/>
    </source>
</evidence>
<dbReference type="GO" id="GO:0046872">
    <property type="term" value="F:metal ion binding"/>
    <property type="evidence" value="ECO:0007669"/>
    <property type="project" value="UniProtKB-KW"/>
</dbReference>
<evidence type="ECO:0000256" key="11">
    <source>
        <dbReference type="ARBA" id="ARBA00024225"/>
    </source>
</evidence>
<evidence type="ECO:0000256" key="5">
    <source>
        <dbReference type="ARBA" id="ARBA00022692"/>
    </source>
</evidence>
<keyword evidence="9" id="KW-0408">Iron</keyword>
<accession>A0A1A9W6W2</accession>
<evidence type="ECO:0000256" key="3">
    <source>
        <dbReference type="ARBA" id="ARBA00022448"/>
    </source>
</evidence>
<feature type="transmembrane region" description="Helical" evidence="12">
    <location>
        <begin position="51"/>
        <end position="70"/>
    </location>
</feature>
<feature type="domain" description="Cytochrome b561" evidence="13">
    <location>
        <begin position="21"/>
        <end position="214"/>
    </location>
</feature>
<feature type="transmembrane region" description="Helical" evidence="12">
    <location>
        <begin position="163"/>
        <end position="186"/>
    </location>
</feature>
<proteinExistence type="predicted"/>
<dbReference type="Pfam" id="PF03188">
    <property type="entry name" value="Cytochrom_B561"/>
    <property type="match status" value="1"/>
</dbReference>
<dbReference type="Gene3D" id="1.20.120.1770">
    <property type="match status" value="1"/>
</dbReference>
<dbReference type="SMART" id="SM00665">
    <property type="entry name" value="B561"/>
    <property type="match status" value="1"/>
</dbReference>
<dbReference type="STRING" id="37001.A0A1A9W6W2"/>
<dbReference type="GO" id="GO:0016020">
    <property type="term" value="C:membrane"/>
    <property type="evidence" value="ECO:0007669"/>
    <property type="project" value="UniProtKB-SubCell"/>
</dbReference>
<feature type="transmembrane region" description="Helical" evidence="12">
    <location>
        <begin position="123"/>
        <end position="143"/>
    </location>
</feature>
<feature type="transmembrane region" description="Helical" evidence="12">
    <location>
        <begin position="91"/>
        <end position="111"/>
    </location>
</feature>
<evidence type="ECO:0000256" key="2">
    <source>
        <dbReference type="ARBA" id="ARBA00004141"/>
    </source>
</evidence>
<name>A0A1A9W6W2_9MUSC</name>
<dbReference type="Proteomes" id="UP000091820">
    <property type="component" value="Unassembled WGS sequence"/>
</dbReference>
<dbReference type="AlphaFoldDB" id="A0A1A9W6W2"/>
<evidence type="ECO:0000313" key="14">
    <source>
        <dbReference type="EnsemblMetazoa" id="GBRI008348-PA"/>
    </source>
</evidence>
<evidence type="ECO:0000256" key="8">
    <source>
        <dbReference type="ARBA" id="ARBA00022989"/>
    </source>
</evidence>
<keyword evidence="5 12" id="KW-0812">Transmembrane</keyword>
<evidence type="ECO:0000256" key="4">
    <source>
        <dbReference type="ARBA" id="ARBA00022617"/>
    </source>
</evidence>
<organism evidence="14 15">
    <name type="scientific">Glossina brevipalpis</name>
    <dbReference type="NCBI Taxonomy" id="37001"/>
    <lineage>
        <taxon>Eukaryota</taxon>
        <taxon>Metazoa</taxon>
        <taxon>Ecdysozoa</taxon>
        <taxon>Arthropoda</taxon>
        <taxon>Hexapoda</taxon>
        <taxon>Insecta</taxon>
        <taxon>Pterygota</taxon>
        <taxon>Neoptera</taxon>
        <taxon>Endopterygota</taxon>
        <taxon>Diptera</taxon>
        <taxon>Brachycera</taxon>
        <taxon>Muscomorpha</taxon>
        <taxon>Hippoboscoidea</taxon>
        <taxon>Glossinidae</taxon>
        <taxon>Glossina</taxon>
    </lineage>
</organism>
<keyword evidence="3" id="KW-0813">Transport</keyword>
<protein>
    <recommendedName>
        <fullName evidence="11">ascorbate ferrireductase (transmembrane)</fullName>
        <ecNumber evidence="11">7.2.1.3</ecNumber>
    </recommendedName>
</protein>